<gene>
    <name evidence="1" type="ORF">DAPPUDRAFT_241318</name>
</gene>
<dbReference type="AlphaFoldDB" id="E9GDY8"/>
<accession>E9GDY8</accession>
<keyword evidence="2" id="KW-1185">Reference proteome</keyword>
<dbReference type="OrthoDB" id="6375714at2759"/>
<dbReference type="KEGG" id="dpx:DAPPUDRAFT_241318"/>
<organism evidence="1 2">
    <name type="scientific">Daphnia pulex</name>
    <name type="common">Water flea</name>
    <dbReference type="NCBI Taxonomy" id="6669"/>
    <lineage>
        <taxon>Eukaryota</taxon>
        <taxon>Metazoa</taxon>
        <taxon>Ecdysozoa</taxon>
        <taxon>Arthropoda</taxon>
        <taxon>Crustacea</taxon>
        <taxon>Branchiopoda</taxon>
        <taxon>Diplostraca</taxon>
        <taxon>Cladocera</taxon>
        <taxon>Anomopoda</taxon>
        <taxon>Daphniidae</taxon>
        <taxon>Daphnia</taxon>
    </lineage>
</organism>
<protein>
    <submittedName>
        <fullName evidence="1">Uncharacterized protein</fullName>
    </submittedName>
</protein>
<evidence type="ECO:0000313" key="2">
    <source>
        <dbReference type="Proteomes" id="UP000000305"/>
    </source>
</evidence>
<dbReference type="InParanoid" id="E9GDY8"/>
<reference evidence="1 2" key="1">
    <citation type="journal article" date="2011" name="Science">
        <title>The ecoresponsive genome of Daphnia pulex.</title>
        <authorList>
            <person name="Colbourne J.K."/>
            <person name="Pfrender M.E."/>
            <person name="Gilbert D."/>
            <person name="Thomas W.K."/>
            <person name="Tucker A."/>
            <person name="Oakley T.H."/>
            <person name="Tokishita S."/>
            <person name="Aerts A."/>
            <person name="Arnold G.J."/>
            <person name="Basu M.K."/>
            <person name="Bauer D.J."/>
            <person name="Caceres C.E."/>
            <person name="Carmel L."/>
            <person name="Casola C."/>
            <person name="Choi J.H."/>
            <person name="Detter J.C."/>
            <person name="Dong Q."/>
            <person name="Dusheyko S."/>
            <person name="Eads B.D."/>
            <person name="Frohlich T."/>
            <person name="Geiler-Samerotte K.A."/>
            <person name="Gerlach D."/>
            <person name="Hatcher P."/>
            <person name="Jogdeo S."/>
            <person name="Krijgsveld J."/>
            <person name="Kriventseva E.V."/>
            <person name="Kultz D."/>
            <person name="Laforsch C."/>
            <person name="Lindquist E."/>
            <person name="Lopez J."/>
            <person name="Manak J.R."/>
            <person name="Muller J."/>
            <person name="Pangilinan J."/>
            <person name="Patwardhan R.P."/>
            <person name="Pitluck S."/>
            <person name="Pritham E.J."/>
            <person name="Rechtsteiner A."/>
            <person name="Rho M."/>
            <person name="Rogozin I.B."/>
            <person name="Sakarya O."/>
            <person name="Salamov A."/>
            <person name="Schaack S."/>
            <person name="Shapiro H."/>
            <person name="Shiga Y."/>
            <person name="Skalitzky C."/>
            <person name="Smith Z."/>
            <person name="Souvorov A."/>
            <person name="Sung W."/>
            <person name="Tang Z."/>
            <person name="Tsuchiya D."/>
            <person name="Tu H."/>
            <person name="Vos H."/>
            <person name="Wang M."/>
            <person name="Wolf Y.I."/>
            <person name="Yamagata H."/>
            <person name="Yamada T."/>
            <person name="Ye Y."/>
            <person name="Shaw J.R."/>
            <person name="Andrews J."/>
            <person name="Crease T.J."/>
            <person name="Tang H."/>
            <person name="Lucas S.M."/>
            <person name="Robertson H.M."/>
            <person name="Bork P."/>
            <person name="Koonin E.V."/>
            <person name="Zdobnov E.M."/>
            <person name="Grigoriev I.V."/>
            <person name="Lynch M."/>
            <person name="Boore J.L."/>
        </authorList>
    </citation>
    <scope>NUCLEOTIDE SEQUENCE [LARGE SCALE GENOMIC DNA]</scope>
</reference>
<sequence length="114" mass="13383">MDSFPNSKCGSMSNCFEPVKSKSGIVFLEPRNYLKDEIRNDFKKTGKCNYQMAKEQFLTLMCMFVLQKNSPYMESMQQGREQFCIRKDKKLRQDANKFIEVSSQKTEEPTIILE</sequence>
<dbReference type="HOGENOM" id="CLU_2123502_0_0_1"/>
<dbReference type="PhylomeDB" id="E9GDY8"/>
<evidence type="ECO:0000313" key="1">
    <source>
        <dbReference type="EMBL" id="EFX82170.1"/>
    </source>
</evidence>
<name>E9GDY8_DAPPU</name>
<proteinExistence type="predicted"/>
<dbReference type="EMBL" id="GL732540">
    <property type="protein sequence ID" value="EFX82170.1"/>
    <property type="molecule type" value="Genomic_DNA"/>
</dbReference>
<dbReference type="Proteomes" id="UP000000305">
    <property type="component" value="Unassembled WGS sequence"/>
</dbReference>